<sequence length="283" mass="32135">MESRPFPEANPFLLRSLTIHLSGWVNAEILRRSKAFQQLFSLYGHHVDKVFLSELQIDGRTFQTFFTLLANAPNIKSVNILGSVRMDEGVLEGLTFPKLEKLEGLYMFNGFQDVSLESVFCLRMLTQYGAQLKSLSMNNLLRSPNEDLNIGGDNSERCTGSVLLGLLEVVNNFAGTLINLKVICSNIEELEGPLSFERIAPLVKLCTLTIEFVNLKSRWIWEFLGRCCQTLKEVYLMTTASLTEDELQLAKRLFDSLPMLKRIVILPNFFMSGVMRRVIIPQT</sequence>
<dbReference type="Proteomes" id="UP001642540">
    <property type="component" value="Unassembled WGS sequence"/>
</dbReference>
<evidence type="ECO:0000313" key="2">
    <source>
        <dbReference type="Proteomes" id="UP001642540"/>
    </source>
</evidence>
<dbReference type="EMBL" id="CAXLJM020000164">
    <property type="protein sequence ID" value="CAL8147311.1"/>
    <property type="molecule type" value="Genomic_DNA"/>
</dbReference>
<organism evidence="1 2">
    <name type="scientific">Orchesella dallaii</name>
    <dbReference type="NCBI Taxonomy" id="48710"/>
    <lineage>
        <taxon>Eukaryota</taxon>
        <taxon>Metazoa</taxon>
        <taxon>Ecdysozoa</taxon>
        <taxon>Arthropoda</taxon>
        <taxon>Hexapoda</taxon>
        <taxon>Collembola</taxon>
        <taxon>Entomobryomorpha</taxon>
        <taxon>Entomobryoidea</taxon>
        <taxon>Orchesellidae</taxon>
        <taxon>Orchesellinae</taxon>
        <taxon>Orchesella</taxon>
    </lineage>
</organism>
<proteinExistence type="predicted"/>
<reference evidence="1 2" key="1">
    <citation type="submission" date="2024-08" db="EMBL/GenBank/DDBJ databases">
        <authorList>
            <person name="Cucini C."/>
            <person name="Frati F."/>
        </authorList>
    </citation>
    <scope>NUCLEOTIDE SEQUENCE [LARGE SCALE GENOMIC DNA]</scope>
</reference>
<comment type="caution">
    <text evidence="1">The sequence shown here is derived from an EMBL/GenBank/DDBJ whole genome shotgun (WGS) entry which is preliminary data.</text>
</comment>
<name>A0ABP1S8U0_9HEXA</name>
<keyword evidence="2" id="KW-1185">Reference proteome</keyword>
<protein>
    <recommendedName>
        <fullName evidence="3">FBD domain-containing protein</fullName>
    </recommendedName>
</protein>
<evidence type="ECO:0008006" key="3">
    <source>
        <dbReference type="Google" id="ProtNLM"/>
    </source>
</evidence>
<dbReference type="SUPFAM" id="SSF52047">
    <property type="entry name" value="RNI-like"/>
    <property type="match status" value="1"/>
</dbReference>
<accession>A0ABP1S8U0</accession>
<gene>
    <name evidence="1" type="ORF">ODALV1_LOCUS31104</name>
</gene>
<evidence type="ECO:0000313" key="1">
    <source>
        <dbReference type="EMBL" id="CAL8147311.1"/>
    </source>
</evidence>